<sequence>MTDWSPVYEAALVEEKVKTFYSLTMTLVNQHLPVKVSATRACDKKWMTEGVKRAIRKRAEEFKRHGKSARWKSLRNNVQTSIRHAKNWHYRNFIQTLKQEDPRKWWGAVNRELGRAQERSNSTTIEDVPDHEVAEVLNQYFSSAWCPGTSLHLFPLQCPTPCVDLCSIGEVKTLLKGLNPHKASDPDDLPTWTLKHYADDLAPVITHLFNASYEEGVVPSIWKAANVVPVPKSKGAANASEMRPVSLLPVAAKLMERCILKRLLPSITPAIRNQYAYLKGSSTVLAAIRMVHTWLSALDSRRRAAVLALFADMSKAFDRVNHSILLQRVNDVVTNPRMVAWIQNYLQGRTQRVVANGKVSEWRVLTSGVPQGGVLSPYLFLLFMSTRDVVHSDTLDVGYADDVGLSRSISLEKDRVDNSMREEALQLDSWAECNDMLLNGKKIAADGVSKQQGQSHLFECDFPISADRYVINWMKDGSSVMGYLSGDEQPAFTSGLAGRTDVLFVNNRDLEIMNLRLSDEGEYYCSVNEIGAGAQSGDGSRYQLVVFVPPTISLTGGPYEVEIGETMMSTCRANSHPPSNFTWTLPNGDVSQGAVLEITNMTQADIGTYLCTADNGYATDYKAVDISKKGTY</sequence>
<dbReference type="Pfam" id="PF07686">
    <property type="entry name" value="V-set"/>
    <property type="match status" value="1"/>
</dbReference>
<dbReference type="GeneID" id="118408068"/>
<reference evidence="4" key="1">
    <citation type="submission" date="2025-08" db="UniProtKB">
        <authorList>
            <consortium name="RefSeq"/>
        </authorList>
    </citation>
    <scope>IDENTIFICATION</scope>
    <source>
        <strain evidence="4">S238N-H82</strain>
        <tissue evidence="4">Testes</tissue>
    </source>
</reference>
<dbReference type="InterPro" id="IPR043502">
    <property type="entry name" value="DNA/RNA_pol_sf"/>
</dbReference>
<protein>
    <submittedName>
        <fullName evidence="4">Uncharacterized protein LOC118408068</fullName>
    </submittedName>
</protein>
<dbReference type="KEGG" id="bfo:118408068"/>
<dbReference type="SUPFAM" id="SSF56672">
    <property type="entry name" value="DNA/RNA polymerases"/>
    <property type="match status" value="1"/>
</dbReference>
<dbReference type="Pfam" id="PF00078">
    <property type="entry name" value="RVT_1"/>
    <property type="match status" value="1"/>
</dbReference>
<proteinExistence type="predicted"/>
<dbReference type="CDD" id="cd01650">
    <property type="entry name" value="RT_nLTR_like"/>
    <property type="match status" value="1"/>
</dbReference>
<dbReference type="PROSITE" id="PS50878">
    <property type="entry name" value="RT_POL"/>
    <property type="match status" value="1"/>
</dbReference>
<keyword evidence="3" id="KW-1185">Reference proteome</keyword>
<gene>
    <name evidence="4" type="primary">LOC118408068</name>
</gene>
<dbReference type="PANTHER" id="PTHR47510">
    <property type="entry name" value="REVERSE TRANSCRIPTASE DOMAIN-CONTAINING PROTEIN"/>
    <property type="match status" value="1"/>
</dbReference>
<dbReference type="InterPro" id="IPR003599">
    <property type="entry name" value="Ig_sub"/>
</dbReference>
<dbReference type="RefSeq" id="XP_035664579.1">
    <property type="nucleotide sequence ID" value="XM_035808686.1"/>
</dbReference>
<dbReference type="AlphaFoldDB" id="A0A9J7KI84"/>
<evidence type="ECO:0000259" key="2">
    <source>
        <dbReference type="PROSITE" id="PS50878"/>
    </source>
</evidence>
<dbReference type="PANTHER" id="PTHR47510:SF3">
    <property type="entry name" value="ENDO_EXONUCLEASE_PHOSPHATASE DOMAIN-CONTAINING PROTEIN"/>
    <property type="match status" value="1"/>
</dbReference>
<dbReference type="Proteomes" id="UP000001554">
    <property type="component" value="Unplaced"/>
</dbReference>
<dbReference type="InterPro" id="IPR013106">
    <property type="entry name" value="Ig_V-set"/>
</dbReference>
<evidence type="ECO:0000313" key="4">
    <source>
        <dbReference type="RefSeq" id="XP_035664579.1"/>
    </source>
</evidence>
<accession>A0A9J7KI84</accession>
<dbReference type="InterPro" id="IPR000477">
    <property type="entry name" value="RT_dom"/>
</dbReference>
<dbReference type="SMART" id="SM00408">
    <property type="entry name" value="IGc2"/>
    <property type="match status" value="2"/>
</dbReference>
<dbReference type="SUPFAM" id="SSF48726">
    <property type="entry name" value="Immunoglobulin"/>
    <property type="match status" value="2"/>
</dbReference>
<feature type="domain" description="Ig-like" evidence="1">
    <location>
        <begin position="452"/>
        <end position="545"/>
    </location>
</feature>
<dbReference type="PROSITE" id="PS50835">
    <property type="entry name" value="IG_LIKE"/>
    <property type="match status" value="2"/>
</dbReference>
<dbReference type="Gene3D" id="2.60.40.10">
    <property type="entry name" value="Immunoglobulins"/>
    <property type="match status" value="2"/>
</dbReference>
<dbReference type="SMART" id="SM00409">
    <property type="entry name" value="IG"/>
    <property type="match status" value="2"/>
</dbReference>
<dbReference type="InterPro" id="IPR007110">
    <property type="entry name" value="Ig-like_dom"/>
</dbReference>
<dbReference type="OrthoDB" id="426210at2759"/>
<feature type="domain" description="Reverse transcriptase" evidence="2">
    <location>
        <begin position="211"/>
        <end position="485"/>
    </location>
</feature>
<dbReference type="OMA" id="DEQPAFT"/>
<evidence type="ECO:0000313" key="3">
    <source>
        <dbReference type="Proteomes" id="UP000001554"/>
    </source>
</evidence>
<dbReference type="InterPro" id="IPR036179">
    <property type="entry name" value="Ig-like_dom_sf"/>
</dbReference>
<organism evidence="3 4">
    <name type="scientific">Branchiostoma floridae</name>
    <name type="common">Florida lancelet</name>
    <name type="synonym">Amphioxus</name>
    <dbReference type="NCBI Taxonomy" id="7739"/>
    <lineage>
        <taxon>Eukaryota</taxon>
        <taxon>Metazoa</taxon>
        <taxon>Chordata</taxon>
        <taxon>Cephalochordata</taxon>
        <taxon>Leptocardii</taxon>
        <taxon>Amphioxiformes</taxon>
        <taxon>Branchiostomatidae</taxon>
        <taxon>Branchiostoma</taxon>
    </lineage>
</organism>
<feature type="domain" description="Ig-like" evidence="1">
    <location>
        <begin position="550"/>
        <end position="627"/>
    </location>
</feature>
<name>A0A9J7KI84_BRAFL</name>
<dbReference type="InterPro" id="IPR013783">
    <property type="entry name" value="Ig-like_fold"/>
</dbReference>
<dbReference type="Pfam" id="PF13927">
    <property type="entry name" value="Ig_3"/>
    <property type="match status" value="1"/>
</dbReference>
<dbReference type="InterPro" id="IPR003598">
    <property type="entry name" value="Ig_sub2"/>
</dbReference>
<evidence type="ECO:0000259" key="1">
    <source>
        <dbReference type="PROSITE" id="PS50835"/>
    </source>
</evidence>